<feature type="domain" description="C2H2-type" evidence="8">
    <location>
        <begin position="1208"/>
        <end position="1230"/>
    </location>
</feature>
<sequence length="1363" mass="156966">MDIQASGSGHPCDIYAICRLCLSDKTDSLKSVFDEILAPSRLSQKIELLLQVQVSKFDQISTMVCNDCIIRLDTWFAYKKQCHKNQTKLTEWLNISKSNGIELHEAVLNIKTESLDPFESGLPVKVEVTCENDEYTSTDVSAYQYDNDIDLSVVETDDDRRCSDCGKMFGSSQNRRRHQNMMHLKKERRFQMAEIKKAKPKLITPIEIPKRLDADSIQKIEKKPEELNGNTTSSCDVTSHRKDECNSETNKFEEADTEIPILTRVEETTALLIPGGDSLESSAESANIDEGPPILERNVIQSEEKYNVEQKQSEPQTKPEKTNPANETKLEEKLMKFEEDEKKIEFAAGLKLIQKDSTPNEFHNLSKIEISYLEKCKAMVSMFQTLQCACHDVQHKTMRNLLSHLRETRIWFPLFTCYNCMISLTDRSTFTKHHSRCPQPQLDALKKLSNLRKRSQLKSRLYQNFKCNRCKFLFSFHEDFCKHVNDYHARGSPPFYCSCRFVFNSLEEYKTHCYTSCTVSYYCDICFKTTSTIEEFIKHAEEEHDSSEGFVLLQDNTYVPRSQAFRHKEADDEANVLEGKRERKKSCKEPVVVHIYDKEIPADVKDIPTSAIRRMLELDGSVNLSSNSKAPSKCPVCRKQYSSVNNMMRHYRTHIEKKEVEIPKIENEAENEDLYTCPDCGGVYPASKWKDHLKEKHSLKACSECDKEFQFQNELDQHRSVHLNIKVFRDSKTQVYRSAMLSPTEESAEPAESDMITCTMCDDLFNNKDDLKRHKMLQHDSSTLSAASSSMENVSELEPLLEVTELNEEFNNKATSDQLFCDPCDREFASPKSLREHVLNKHGASFLKNVEYPKTCKLCGKSCTTGSAYKIHMQMHNRMNLSRTDKLKDDFPKKCEYCDKMCNSGAGLYVHTQMHERVTLGELKKKKVDKKKVDLLEEPDAEESYHTCNRCFKVFATKGRLKEHLKSHSLSKASTKRNRKVLCDLCHLALDSHADLKKHKSEEHSDELPDELSAASEMDMDESTMDTISAVMYACDNCEDSFSSRAELKSHKEIHTKSRSKTLICKYCKTYFSSVNELTKHMNLEHDESFKHKVKVKDSEKLFACSICKKTFSTYGAMTAHSGWHKRSGNRGVQELPLNSVAAKSAARLAKRQTALRKIEAAKEIKPEPIEVPEFQCSTCLVELPNETALQIHVLEKHGNLDALMLVPRCDICNKDFATQDEYETHKRFHDFLERQRQHERQLKTPIIQSVETVVETPAESTSKRVFCSWCSSSFSRQDTLNTHIKHHHKEHVKTEFECNQCNRIFDKQSSLTIHLKMHQKQKTSTVQFPSQSVGKTYVCSLCNKCFNYPKDLRMHTINAHPF</sequence>
<feature type="region of interest" description="Disordered" evidence="7">
    <location>
        <begin position="275"/>
        <end position="294"/>
    </location>
</feature>
<evidence type="ECO:0000256" key="6">
    <source>
        <dbReference type="PROSITE-ProRule" id="PRU01263"/>
    </source>
</evidence>
<feature type="domain" description="C2H2-type" evidence="8">
    <location>
        <begin position="700"/>
        <end position="727"/>
    </location>
</feature>
<feature type="domain" description="ZAD" evidence="9">
    <location>
        <begin position="16"/>
        <end position="92"/>
    </location>
</feature>
<feature type="domain" description="C2H2-type" evidence="8">
    <location>
        <begin position="632"/>
        <end position="659"/>
    </location>
</feature>
<feature type="domain" description="C2H2-type" evidence="8">
    <location>
        <begin position="465"/>
        <end position="493"/>
    </location>
</feature>
<feature type="domain" description="C2H2-type" evidence="8">
    <location>
        <begin position="1033"/>
        <end position="1060"/>
    </location>
</feature>
<feature type="binding site" evidence="6">
    <location>
        <position position="68"/>
    </location>
    <ligand>
        <name>Zn(2+)</name>
        <dbReference type="ChEBI" id="CHEBI:29105"/>
    </ligand>
</feature>
<feature type="region of interest" description="Disordered" evidence="7">
    <location>
        <begin position="226"/>
        <end position="251"/>
    </location>
</feature>
<dbReference type="RefSeq" id="XP_019770080.1">
    <property type="nucleotide sequence ID" value="XM_019914521.2"/>
</dbReference>
<evidence type="ECO:0000313" key="11">
    <source>
        <dbReference type="Proteomes" id="UP000019118"/>
    </source>
</evidence>
<dbReference type="Proteomes" id="UP000019118">
    <property type="component" value="Unassembled WGS sequence"/>
</dbReference>
<organism evidence="10 11">
    <name type="scientific">Dendroctonus ponderosae</name>
    <name type="common">Mountain pine beetle</name>
    <dbReference type="NCBI Taxonomy" id="77166"/>
    <lineage>
        <taxon>Eukaryota</taxon>
        <taxon>Metazoa</taxon>
        <taxon>Ecdysozoa</taxon>
        <taxon>Arthropoda</taxon>
        <taxon>Hexapoda</taxon>
        <taxon>Insecta</taxon>
        <taxon>Pterygota</taxon>
        <taxon>Neoptera</taxon>
        <taxon>Endopterygota</taxon>
        <taxon>Coleoptera</taxon>
        <taxon>Polyphaga</taxon>
        <taxon>Cucujiformia</taxon>
        <taxon>Curculionidae</taxon>
        <taxon>Scolytinae</taxon>
        <taxon>Dendroctonus</taxon>
    </lineage>
</organism>
<dbReference type="InterPro" id="IPR013087">
    <property type="entry name" value="Znf_C2H2_type"/>
</dbReference>
<dbReference type="SUPFAM" id="SSF57716">
    <property type="entry name" value="Glucocorticoid receptor-like (DNA-binding domain)"/>
    <property type="match status" value="1"/>
</dbReference>
<feature type="domain" description="C2H2-type" evidence="8">
    <location>
        <begin position="1266"/>
        <end position="1293"/>
    </location>
</feature>
<feature type="compositionally biased region" description="Basic and acidic residues" evidence="7">
    <location>
        <begin position="306"/>
        <end position="321"/>
    </location>
</feature>
<dbReference type="PANTHER" id="PTHR24379:SF127">
    <property type="entry name" value="BLOODY FINGERS-RELATED"/>
    <property type="match status" value="1"/>
</dbReference>
<keyword evidence="1 6" id="KW-0479">Metal-binding</keyword>
<feature type="binding site" evidence="6">
    <location>
        <position position="65"/>
    </location>
    <ligand>
        <name>Zn(2+)</name>
        <dbReference type="ChEBI" id="CHEBI:29105"/>
    </ligand>
</feature>
<accession>A0AAR5QA55</accession>
<dbReference type="InterPro" id="IPR012934">
    <property type="entry name" value="Znf_AD"/>
</dbReference>
<dbReference type="Pfam" id="PF13912">
    <property type="entry name" value="zf-C2H2_6"/>
    <property type="match status" value="4"/>
</dbReference>
<protein>
    <submittedName>
        <fullName evidence="10">Uncharacterized protein</fullName>
    </submittedName>
</protein>
<feature type="domain" description="C2H2-type" evidence="8">
    <location>
        <begin position="1103"/>
        <end position="1130"/>
    </location>
</feature>
<reference evidence="10" key="2">
    <citation type="submission" date="2024-08" db="UniProtKB">
        <authorList>
            <consortium name="EnsemblMetazoa"/>
        </authorList>
    </citation>
    <scope>IDENTIFICATION</scope>
</reference>
<feature type="binding site" evidence="6">
    <location>
        <position position="18"/>
    </location>
    <ligand>
        <name>Zn(2+)</name>
        <dbReference type="ChEBI" id="CHEBI:29105"/>
    </ligand>
</feature>
<feature type="region of interest" description="Disordered" evidence="7">
    <location>
        <begin position="306"/>
        <end position="328"/>
    </location>
</feature>
<dbReference type="Pfam" id="PF00096">
    <property type="entry name" value="zf-C2H2"/>
    <property type="match status" value="4"/>
</dbReference>
<feature type="compositionally biased region" description="Basic and acidic residues" evidence="7">
    <location>
        <begin position="238"/>
        <end position="251"/>
    </location>
</feature>
<keyword evidence="4 6" id="KW-0862">Zinc</keyword>
<feature type="domain" description="C2H2-type" evidence="8">
    <location>
        <begin position="756"/>
        <end position="784"/>
    </location>
</feature>
<dbReference type="GO" id="GO:0008270">
    <property type="term" value="F:zinc ion binding"/>
    <property type="evidence" value="ECO:0007669"/>
    <property type="project" value="UniProtKB-UniRule"/>
</dbReference>
<keyword evidence="3 5" id="KW-0863">Zinc-finger</keyword>
<dbReference type="PROSITE" id="PS51915">
    <property type="entry name" value="ZAD"/>
    <property type="match status" value="1"/>
</dbReference>
<dbReference type="Gene3D" id="3.30.160.60">
    <property type="entry name" value="Classic Zinc Finger"/>
    <property type="match status" value="8"/>
</dbReference>
<dbReference type="KEGG" id="dpa:109544382"/>
<evidence type="ECO:0000313" key="10">
    <source>
        <dbReference type="EnsemblMetazoa" id="XP_019770080.1"/>
    </source>
</evidence>
<proteinExistence type="predicted"/>
<dbReference type="SMART" id="SM00868">
    <property type="entry name" value="zf-AD"/>
    <property type="match status" value="1"/>
</dbReference>
<dbReference type="Pfam" id="PF07776">
    <property type="entry name" value="zf-AD"/>
    <property type="match status" value="1"/>
</dbReference>
<dbReference type="GO" id="GO:0005634">
    <property type="term" value="C:nucleus"/>
    <property type="evidence" value="ECO:0007669"/>
    <property type="project" value="InterPro"/>
</dbReference>
<feature type="compositionally biased region" description="Polar residues" evidence="7">
    <location>
        <begin position="228"/>
        <end position="237"/>
    </location>
</feature>
<evidence type="ECO:0000256" key="5">
    <source>
        <dbReference type="PROSITE-ProRule" id="PRU00042"/>
    </source>
</evidence>
<dbReference type="InterPro" id="IPR036236">
    <property type="entry name" value="Znf_C2H2_sf"/>
</dbReference>
<dbReference type="PROSITE" id="PS00028">
    <property type="entry name" value="ZINC_FINGER_C2H2_1"/>
    <property type="match status" value="18"/>
</dbReference>
<dbReference type="GeneID" id="109544382"/>
<dbReference type="SMART" id="SM00355">
    <property type="entry name" value="ZnF_C2H2"/>
    <property type="match status" value="20"/>
</dbReference>
<evidence type="ECO:0000256" key="3">
    <source>
        <dbReference type="ARBA" id="ARBA00022771"/>
    </source>
</evidence>
<feature type="domain" description="C2H2-type" evidence="8">
    <location>
        <begin position="946"/>
        <end position="973"/>
    </location>
</feature>
<keyword evidence="11" id="KW-1185">Reference proteome</keyword>
<feature type="domain" description="C2H2-type" evidence="8">
    <location>
        <begin position="160"/>
        <end position="188"/>
    </location>
</feature>
<feature type="domain" description="C2H2-type" evidence="8">
    <location>
        <begin position="981"/>
        <end position="1009"/>
    </location>
</feature>
<keyword evidence="2" id="KW-0677">Repeat</keyword>
<evidence type="ECO:0000256" key="4">
    <source>
        <dbReference type="ARBA" id="ARBA00022833"/>
    </source>
</evidence>
<dbReference type="SUPFAM" id="SSF57667">
    <property type="entry name" value="beta-beta-alpha zinc fingers"/>
    <property type="match status" value="6"/>
</dbReference>
<evidence type="ECO:0000256" key="7">
    <source>
        <dbReference type="SAM" id="MobiDB-lite"/>
    </source>
</evidence>
<dbReference type="EnsemblMetazoa" id="XM_019914521.1">
    <property type="protein sequence ID" value="XP_019770080.1"/>
    <property type="gene ID" value="LOC109544382"/>
</dbReference>
<evidence type="ECO:0000259" key="9">
    <source>
        <dbReference type="PROSITE" id="PS51915"/>
    </source>
</evidence>
<reference evidence="11" key="1">
    <citation type="journal article" date="2013" name="Genome Biol.">
        <title>Draft genome of the mountain pine beetle, Dendroctonus ponderosae Hopkins, a major forest pest.</title>
        <authorList>
            <person name="Keeling C.I."/>
            <person name="Yuen M.M."/>
            <person name="Liao N.Y."/>
            <person name="Docking T.R."/>
            <person name="Chan S.K."/>
            <person name="Taylor G.A."/>
            <person name="Palmquist D.L."/>
            <person name="Jackman S.D."/>
            <person name="Nguyen A."/>
            <person name="Li M."/>
            <person name="Henderson H."/>
            <person name="Janes J.K."/>
            <person name="Zhao Y."/>
            <person name="Pandoh P."/>
            <person name="Moore R."/>
            <person name="Sperling F.A."/>
            <person name="Huber D.P."/>
            <person name="Birol I."/>
            <person name="Jones S.J."/>
            <person name="Bohlmann J."/>
        </authorList>
    </citation>
    <scope>NUCLEOTIDE SEQUENCE</scope>
</reference>
<evidence type="ECO:0000256" key="1">
    <source>
        <dbReference type="ARBA" id="ARBA00022723"/>
    </source>
</evidence>
<feature type="domain" description="C2H2-type" evidence="8">
    <location>
        <begin position="1338"/>
        <end position="1363"/>
    </location>
</feature>
<name>A0AAR5QA55_DENPD</name>
<dbReference type="Gene3D" id="3.40.1800.20">
    <property type="match status" value="1"/>
</dbReference>
<evidence type="ECO:0000259" key="8">
    <source>
        <dbReference type="PROSITE" id="PS50157"/>
    </source>
</evidence>
<dbReference type="PANTHER" id="PTHR24379">
    <property type="entry name" value="KRAB AND ZINC FINGER DOMAIN-CONTAINING"/>
    <property type="match status" value="1"/>
</dbReference>
<feature type="domain" description="C2H2-type" evidence="8">
    <location>
        <begin position="1297"/>
        <end position="1324"/>
    </location>
</feature>
<dbReference type="PROSITE" id="PS50157">
    <property type="entry name" value="ZINC_FINGER_C2H2_2"/>
    <property type="match status" value="13"/>
</dbReference>
<feature type="binding site" evidence="6">
    <location>
        <position position="21"/>
    </location>
    <ligand>
        <name>Zn(2+)</name>
        <dbReference type="ChEBI" id="CHEBI:29105"/>
    </ligand>
</feature>
<evidence type="ECO:0000256" key="2">
    <source>
        <dbReference type="ARBA" id="ARBA00022737"/>
    </source>
</evidence>